<dbReference type="AlphaFoldDB" id="A0A643FG04"/>
<dbReference type="EMBL" id="VZPB01000004">
    <property type="protein sequence ID" value="KAB0584684.1"/>
    <property type="molecule type" value="Genomic_DNA"/>
</dbReference>
<protein>
    <submittedName>
        <fullName evidence="2">Uncharacterized protein</fullName>
    </submittedName>
</protein>
<feature type="compositionally biased region" description="Pro residues" evidence="1">
    <location>
        <begin position="168"/>
        <end position="178"/>
    </location>
</feature>
<evidence type="ECO:0000256" key="1">
    <source>
        <dbReference type="SAM" id="MobiDB-lite"/>
    </source>
</evidence>
<feature type="compositionally biased region" description="Low complexity" evidence="1">
    <location>
        <begin position="157"/>
        <end position="167"/>
    </location>
</feature>
<name>A0A643FG04_IDEDE</name>
<evidence type="ECO:0000313" key="3">
    <source>
        <dbReference type="Proteomes" id="UP000430120"/>
    </source>
</evidence>
<keyword evidence="3" id="KW-1185">Reference proteome</keyword>
<comment type="caution">
    <text evidence="2">The sequence shown here is derived from an EMBL/GenBank/DDBJ whole genome shotgun (WGS) entry which is preliminary data.</text>
</comment>
<proteinExistence type="predicted"/>
<accession>A0A643FG04</accession>
<dbReference type="RefSeq" id="WP_151122330.1">
    <property type="nucleotide sequence ID" value="NZ_CP088082.1"/>
</dbReference>
<reference evidence="2 3" key="1">
    <citation type="submission" date="2019-09" db="EMBL/GenBank/DDBJ databases">
        <title>Draft genome sequences of 48 bacterial type strains from the CCUG.</title>
        <authorList>
            <person name="Tunovic T."/>
            <person name="Pineiro-Iglesias B."/>
            <person name="Unosson C."/>
            <person name="Inganas E."/>
            <person name="Ohlen M."/>
            <person name="Cardew S."/>
            <person name="Jensie-Markopoulos S."/>
            <person name="Salva-Serra F."/>
            <person name="Jaen-Luchoro D."/>
            <person name="Karlsson R."/>
            <person name="Svensson-Stadler L."/>
            <person name="Chun J."/>
            <person name="Moore E."/>
        </authorList>
    </citation>
    <scope>NUCLEOTIDE SEQUENCE [LARGE SCALE GENOMIC DNA]</scope>
    <source>
        <strain evidence="2 3">CCUG 30977</strain>
    </source>
</reference>
<evidence type="ECO:0000313" key="2">
    <source>
        <dbReference type="EMBL" id="KAB0584684.1"/>
    </source>
</evidence>
<feature type="compositionally biased region" description="Basic and acidic residues" evidence="1">
    <location>
        <begin position="140"/>
        <end position="156"/>
    </location>
</feature>
<feature type="region of interest" description="Disordered" evidence="1">
    <location>
        <begin position="140"/>
        <end position="178"/>
    </location>
</feature>
<dbReference type="Proteomes" id="UP000430120">
    <property type="component" value="Unassembled WGS sequence"/>
</dbReference>
<organism evidence="2 3">
    <name type="scientific">Ideonella dechloratans</name>
    <dbReference type="NCBI Taxonomy" id="36863"/>
    <lineage>
        <taxon>Bacteria</taxon>
        <taxon>Pseudomonadati</taxon>
        <taxon>Pseudomonadota</taxon>
        <taxon>Betaproteobacteria</taxon>
        <taxon>Burkholderiales</taxon>
        <taxon>Sphaerotilaceae</taxon>
        <taxon>Ideonella</taxon>
    </lineage>
</organism>
<dbReference type="OrthoDB" id="8558817at2"/>
<gene>
    <name evidence="2" type="ORF">F7Q92_02300</name>
</gene>
<sequence>MTPQERQWLETVLEVRAPWQVQGFKWSDGTRQLSVQVGTAAESAGPFWAPRKPSAGGQRLHWAHLPMAGRRCEVVLTLREGQPLPEAPWAGEPELPFSQALSRLVLDLMLDGATMSQLCRMLDLPLSDLWKYKFRLDHGSARPPQARDAREAREAARPAAAPAQPAAQRPPLPVPVPPPVATRPIELAPAAPRVADDDEAIPPEDAPVWLALLTGRQTIEVRALGLKLLLSKLTREAATHRDADLHRQASRGLYRYFVRNQPLLAGEIAQLRTADAAARAALQASLSRAMAGEDEEVPDVSDPLWQALLSGDCDIEVRTLSLRLLLTKLRQQARGLQDDELRMLKLVELHRFFARHRAVLRHELEQLRRWTLN</sequence>